<dbReference type="NCBIfam" id="TIGR00225">
    <property type="entry name" value="prc"/>
    <property type="match status" value="1"/>
</dbReference>
<organism evidence="8 9">
    <name type="scientific">Clostridium tertium</name>
    <dbReference type="NCBI Taxonomy" id="1559"/>
    <lineage>
        <taxon>Bacteria</taxon>
        <taxon>Bacillati</taxon>
        <taxon>Bacillota</taxon>
        <taxon>Clostridia</taxon>
        <taxon>Eubacteriales</taxon>
        <taxon>Clostridiaceae</taxon>
        <taxon>Clostridium</taxon>
    </lineage>
</organism>
<dbReference type="InterPro" id="IPR029045">
    <property type="entry name" value="ClpP/crotonase-like_dom_sf"/>
</dbReference>
<feature type="domain" description="PDZ" evidence="7">
    <location>
        <begin position="117"/>
        <end position="185"/>
    </location>
</feature>
<evidence type="ECO:0000256" key="6">
    <source>
        <dbReference type="SAM" id="Phobius"/>
    </source>
</evidence>
<dbReference type="PANTHER" id="PTHR32060:SF30">
    <property type="entry name" value="CARBOXY-TERMINAL PROCESSING PROTEASE CTPA"/>
    <property type="match status" value="1"/>
</dbReference>
<dbReference type="Pfam" id="PF22694">
    <property type="entry name" value="CtpB_N-like"/>
    <property type="match status" value="1"/>
</dbReference>
<dbReference type="PANTHER" id="PTHR32060">
    <property type="entry name" value="TAIL-SPECIFIC PROTEASE"/>
    <property type="match status" value="1"/>
</dbReference>
<evidence type="ECO:0000313" key="9">
    <source>
        <dbReference type="Proteomes" id="UP001141183"/>
    </source>
</evidence>
<dbReference type="Gene3D" id="2.30.42.10">
    <property type="match status" value="1"/>
</dbReference>
<comment type="caution">
    <text evidence="8">The sequence shown here is derived from an EMBL/GenBank/DDBJ whole genome shotgun (WGS) entry which is preliminary data.</text>
</comment>
<gene>
    <name evidence="8" type="ORF">NE398_15490</name>
</gene>
<keyword evidence="2 5" id="KW-0645">Protease</keyword>
<evidence type="ECO:0000256" key="2">
    <source>
        <dbReference type="ARBA" id="ARBA00022670"/>
    </source>
</evidence>
<dbReference type="Proteomes" id="UP001141183">
    <property type="component" value="Unassembled WGS sequence"/>
</dbReference>
<dbReference type="EMBL" id="JAMRYU010000016">
    <property type="protein sequence ID" value="MDC4241541.1"/>
    <property type="molecule type" value="Genomic_DNA"/>
</dbReference>
<dbReference type="CDD" id="cd07560">
    <property type="entry name" value="Peptidase_S41_CPP"/>
    <property type="match status" value="1"/>
</dbReference>
<dbReference type="InterPro" id="IPR041489">
    <property type="entry name" value="PDZ_6"/>
</dbReference>
<dbReference type="CDD" id="cd06782">
    <property type="entry name" value="cpPDZ_CPP-like"/>
    <property type="match status" value="1"/>
</dbReference>
<evidence type="ECO:0000256" key="3">
    <source>
        <dbReference type="ARBA" id="ARBA00022801"/>
    </source>
</evidence>
<dbReference type="GO" id="GO:0004175">
    <property type="term" value="F:endopeptidase activity"/>
    <property type="evidence" value="ECO:0007669"/>
    <property type="project" value="TreeGrafter"/>
</dbReference>
<keyword evidence="4 5" id="KW-0720">Serine protease</keyword>
<dbReference type="SMART" id="SM00228">
    <property type="entry name" value="PDZ"/>
    <property type="match status" value="1"/>
</dbReference>
<evidence type="ECO:0000256" key="4">
    <source>
        <dbReference type="ARBA" id="ARBA00022825"/>
    </source>
</evidence>
<comment type="similarity">
    <text evidence="1 5">Belongs to the peptidase S41A family.</text>
</comment>
<protein>
    <submittedName>
        <fullName evidence="8">S41 family peptidase</fullName>
    </submittedName>
</protein>
<keyword evidence="6" id="KW-1133">Transmembrane helix</keyword>
<dbReference type="InterPro" id="IPR005151">
    <property type="entry name" value="Tail-specific_protease"/>
</dbReference>
<dbReference type="Gene3D" id="3.30.750.44">
    <property type="match status" value="1"/>
</dbReference>
<accession>A0A9X3XNK2</accession>
<dbReference type="AlphaFoldDB" id="A0A9X3XNK2"/>
<dbReference type="Pfam" id="PF17820">
    <property type="entry name" value="PDZ_6"/>
    <property type="match status" value="1"/>
</dbReference>
<feature type="transmembrane region" description="Helical" evidence="6">
    <location>
        <begin position="20"/>
        <end position="44"/>
    </location>
</feature>
<keyword evidence="3 5" id="KW-0378">Hydrolase</keyword>
<keyword evidence="6" id="KW-0812">Transmembrane</keyword>
<dbReference type="GO" id="GO:0008236">
    <property type="term" value="F:serine-type peptidase activity"/>
    <property type="evidence" value="ECO:0007669"/>
    <property type="project" value="UniProtKB-KW"/>
</dbReference>
<dbReference type="GO" id="GO:0006508">
    <property type="term" value="P:proteolysis"/>
    <property type="evidence" value="ECO:0007669"/>
    <property type="project" value="UniProtKB-KW"/>
</dbReference>
<evidence type="ECO:0000256" key="5">
    <source>
        <dbReference type="RuleBase" id="RU004404"/>
    </source>
</evidence>
<dbReference type="InterPro" id="IPR004447">
    <property type="entry name" value="Peptidase_S41A"/>
</dbReference>
<keyword evidence="9" id="KW-1185">Reference proteome</keyword>
<dbReference type="FunFam" id="2.30.42.10:FF:000063">
    <property type="entry name" value="Peptidase, S41 family"/>
    <property type="match status" value="1"/>
</dbReference>
<dbReference type="Pfam" id="PF03572">
    <property type="entry name" value="Peptidase_S41"/>
    <property type="match status" value="1"/>
</dbReference>
<proteinExistence type="inferred from homology"/>
<name>A0A9X3XNK2_9CLOT</name>
<dbReference type="InterPro" id="IPR001478">
    <property type="entry name" value="PDZ"/>
</dbReference>
<keyword evidence="6" id="KW-0472">Membrane</keyword>
<dbReference type="PROSITE" id="PS50106">
    <property type="entry name" value="PDZ"/>
    <property type="match status" value="1"/>
</dbReference>
<evidence type="ECO:0000256" key="1">
    <source>
        <dbReference type="ARBA" id="ARBA00009179"/>
    </source>
</evidence>
<dbReference type="SUPFAM" id="SSF50156">
    <property type="entry name" value="PDZ domain-like"/>
    <property type="match status" value="1"/>
</dbReference>
<dbReference type="InterPro" id="IPR055210">
    <property type="entry name" value="CtpA/B_N"/>
</dbReference>
<dbReference type="InterPro" id="IPR036034">
    <property type="entry name" value="PDZ_sf"/>
</dbReference>
<dbReference type="Gene3D" id="3.90.226.10">
    <property type="entry name" value="2-enoyl-CoA Hydratase, Chain A, domain 1"/>
    <property type="match status" value="1"/>
</dbReference>
<evidence type="ECO:0000313" key="8">
    <source>
        <dbReference type="EMBL" id="MDC4241541.1"/>
    </source>
</evidence>
<dbReference type="RefSeq" id="WP_272470569.1">
    <property type="nucleotide sequence ID" value="NZ_JAMRYU010000016.1"/>
</dbReference>
<dbReference type="SMART" id="SM00245">
    <property type="entry name" value="TSPc"/>
    <property type="match status" value="1"/>
</dbReference>
<sequence length="420" mass="45825">MEDNNSKSRRRNNNLKKPLIIVGIVIVFLFSNIMFFYMGNIFAFNGLSLKNVSEDVAKDLNDIKDVKKYDLLFQVRDTLLAKYDGEIDDNILLESAIKGMTQSLKDPYTVFMNASEYKSFVEQSEGHFVGIGAQLGIKDDKVTVVAPIEGSPAEEAGLKSGDVILKVDGTDITEPNVEKTVSMIKGEQGKPVTLTIARANSKEIDITIVRDVIKVVSVRGEIIDGNIGYIQISSFDEDVAKNFKEKIVELKNKGMKGMILDLRGNPGGFLGEAVNVASQFIPKGEVVTYTVDKYGNKQESKSIGGEAEGMPLVILIDGGSASASEVVTGALRDYGAGTIIGTTSFGKGVVQQLIEFKDGNGGLKVTTSKYYTPNGENIHKIGIKPDVEVTIPEEILSKEYDRSIDPQFKKAVEAMKDKLK</sequence>
<dbReference type="GO" id="GO:0007165">
    <property type="term" value="P:signal transduction"/>
    <property type="evidence" value="ECO:0007669"/>
    <property type="project" value="TreeGrafter"/>
</dbReference>
<dbReference type="GO" id="GO:0030288">
    <property type="term" value="C:outer membrane-bounded periplasmic space"/>
    <property type="evidence" value="ECO:0007669"/>
    <property type="project" value="TreeGrafter"/>
</dbReference>
<reference evidence="8" key="1">
    <citation type="submission" date="2022-05" db="EMBL/GenBank/DDBJ databases">
        <title>Draft genome sequence of Clostridium tertium strain CP3 isolated from Peru.</title>
        <authorList>
            <person name="Hurtado R."/>
            <person name="Lima L."/>
            <person name="Sousa T."/>
            <person name="Jaiswal A.K."/>
            <person name="Tiwari S."/>
            <person name="Maturrano L."/>
            <person name="Brenig B."/>
            <person name="Azevedo V."/>
        </authorList>
    </citation>
    <scope>NUCLEOTIDE SEQUENCE</scope>
    <source>
        <strain evidence="8">CP3</strain>
    </source>
</reference>
<evidence type="ECO:0000259" key="7">
    <source>
        <dbReference type="PROSITE" id="PS50106"/>
    </source>
</evidence>
<dbReference type="SUPFAM" id="SSF52096">
    <property type="entry name" value="ClpP/crotonase"/>
    <property type="match status" value="1"/>
</dbReference>